<evidence type="ECO:0000313" key="2">
    <source>
        <dbReference type="Proteomes" id="UP000679126"/>
    </source>
</evidence>
<comment type="caution">
    <text evidence="1">The sequence shown here is derived from an EMBL/GenBank/DDBJ whole genome shotgun (WGS) entry which is preliminary data.</text>
</comment>
<keyword evidence="2" id="KW-1185">Reference proteome</keyword>
<accession>A0ABS3YI65</accession>
<reference evidence="2" key="1">
    <citation type="submission" date="2021-03" db="EMBL/GenBank/DDBJ databases">
        <title>Assistant Professor.</title>
        <authorList>
            <person name="Huq M.A."/>
        </authorList>
    </citation>
    <scope>NUCLEOTIDE SEQUENCE [LARGE SCALE GENOMIC DNA]</scope>
    <source>
        <strain evidence="2">MAH-28</strain>
    </source>
</reference>
<gene>
    <name evidence="1" type="ORF">J7I43_19275</name>
</gene>
<dbReference type="EMBL" id="JAGHKP010000003">
    <property type="protein sequence ID" value="MBO9154376.1"/>
    <property type="molecule type" value="Genomic_DNA"/>
</dbReference>
<sequence length="280" mass="32044">MSYLLIGNISALICEECIEPLANARIRIYLPGTPYGADELARGIFKDLRLLSERDVQAKEERLLAESRLDERGNFSIGWEELHLFTEPLEMDICLNDVPGRGQGQQEWLQYHLSTFVPHWKRSRDKYLAAFAYVVPSEKWSAIRREFGAWALAGTVRHFETHEAMKGVRVEVYNALTQKLLAFAFTGENGRYKMYFNRPRGKSGPDVYFKVSGNHGMVWTENPDNALQPERQQIANCTKINLAVVPAAAEKKAARLTGWISDFISNKSARSNYKDRYVVY</sequence>
<dbReference type="Proteomes" id="UP000679126">
    <property type="component" value="Unassembled WGS sequence"/>
</dbReference>
<dbReference type="RefSeq" id="WP_209147493.1">
    <property type="nucleotide sequence ID" value="NZ_JAGHKP010000003.1"/>
</dbReference>
<organism evidence="1 2">
    <name type="scientific">Chitinophaga chungangae</name>
    <dbReference type="NCBI Taxonomy" id="2821488"/>
    <lineage>
        <taxon>Bacteria</taxon>
        <taxon>Pseudomonadati</taxon>
        <taxon>Bacteroidota</taxon>
        <taxon>Chitinophagia</taxon>
        <taxon>Chitinophagales</taxon>
        <taxon>Chitinophagaceae</taxon>
        <taxon>Chitinophaga</taxon>
    </lineage>
</organism>
<protein>
    <submittedName>
        <fullName evidence="1">Uncharacterized protein</fullName>
    </submittedName>
</protein>
<name>A0ABS3YI65_9BACT</name>
<proteinExistence type="predicted"/>
<evidence type="ECO:0000313" key="1">
    <source>
        <dbReference type="EMBL" id="MBO9154376.1"/>
    </source>
</evidence>